<reference evidence="1" key="1">
    <citation type="submission" date="2007-02" db="EMBL/GenBank/DDBJ databases">
        <title>Complete sequence of Pyrobaculum calidifontis JCM 11548.</title>
        <authorList>
            <consortium name="US DOE Joint Genome Institute"/>
            <person name="Copeland A."/>
            <person name="Lucas S."/>
            <person name="Lapidus A."/>
            <person name="Barry K."/>
            <person name="Glavina del Rio T."/>
            <person name="Dalin E."/>
            <person name="Tice H."/>
            <person name="Pitluck S."/>
            <person name="Chain P."/>
            <person name="Malfatti S."/>
            <person name="Shin M."/>
            <person name="Vergez L."/>
            <person name="Schmutz J."/>
            <person name="Larimer F."/>
            <person name="Land M."/>
            <person name="Hauser L."/>
            <person name="Kyrpides N."/>
            <person name="Mikhailova N."/>
            <person name="Cozen A.E."/>
            <person name="Fitz-Gibbon S.T."/>
            <person name="House C.H."/>
            <person name="Saltikov C."/>
            <person name="Lowe T.M."/>
            <person name="Richardson P."/>
        </authorList>
    </citation>
    <scope>NUCLEOTIDE SEQUENCE [LARGE SCALE GENOMIC DNA]</scope>
    <source>
        <strain evidence="1">JCM 11548</strain>
    </source>
</reference>
<evidence type="ECO:0000313" key="2">
    <source>
        <dbReference type="Proteomes" id="UP000001431"/>
    </source>
</evidence>
<sequence length="180" mass="20625">MLAERSVALDEVEKTIAAIVHYFGNVSLRLLNKAFAYVALKRPELAQHVVVGEHGYIIEGWRERLAKLEAAGLVHVVGGGKWPRIEKAGSFEIPSDLLPILERVKKIVEKYGVEGLRRLVEKKTLLSGVKYEFIGHKMTEVLEYARQVREEIKRNRERCPGCPSVEEFLRIRRRLEHVSD</sequence>
<evidence type="ECO:0000313" key="1">
    <source>
        <dbReference type="EMBL" id="ABO07633.1"/>
    </source>
</evidence>
<dbReference type="AlphaFoldDB" id="A3MSL6"/>
<name>A3MSL6_PYRCJ</name>
<dbReference type="HOGENOM" id="CLU_1493027_0_0_2"/>
<keyword evidence="2" id="KW-1185">Reference proteome</keyword>
<proteinExistence type="predicted"/>
<accession>A3MSL6</accession>
<dbReference type="GeneID" id="4909030"/>
<dbReference type="eggNOG" id="arCOG05483">
    <property type="taxonomic scope" value="Archaea"/>
</dbReference>
<organism evidence="1 2">
    <name type="scientific">Pyrobaculum calidifontis (strain DSM 21063 / JCM 11548 / VA1)</name>
    <dbReference type="NCBI Taxonomy" id="410359"/>
    <lineage>
        <taxon>Archaea</taxon>
        <taxon>Thermoproteota</taxon>
        <taxon>Thermoprotei</taxon>
        <taxon>Thermoproteales</taxon>
        <taxon>Thermoproteaceae</taxon>
        <taxon>Pyrobaculum</taxon>
    </lineage>
</organism>
<protein>
    <submittedName>
        <fullName evidence="1">Uncharacterized protein</fullName>
    </submittedName>
</protein>
<gene>
    <name evidence="1" type="ordered locus">Pcal_0196</name>
</gene>
<dbReference type="KEGG" id="pcl:Pcal_0196"/>
<dbReference type="STRING" id="410359.Pcal_0196"/>
<dbReference type="Proteomes" id="UP000001431">
    <property type="component" value="Chromosome"/>
</dbReference>
<dbReference type="EMBL" id="CP000561">
    <property type="protein sequence ID" value="ABO07633.1"/>
    <property type="molecule type" value="Genomic_DNA"/>
</dbReference>
<dbReference type="RefSeq" id="WP_011848890.1">
    <property type="nucleotide sequence ID" value="NC_009073.1"/>
</dbReference>